<evidence type="ECO:0000313" key="18">
    <source>
        <dbReference type="Proteomes" id="UP000694392"/>
    </source>
</evidence>
<dbReference type="FunFam" id="3.30.160.60:FF:001155">
    <property type="entry name" value="Zinc finger 30C"/>
    <property type="match status" value="1"/>
</dbReference>
<comment type="subcellular location">
    <subcellularLocation>
        <location evidence="1">Nucleus</location>
    </subcellularLocation>
</comment>
<dbReference type="PROSITE" id="PS50157">
    <property type="entry name" value="ZINC_FINGER_C2H2_2"/>
    <property type="match status" value="7"/>
</dbReference>
<evidence type="ECO:0000256" key="1">
    <source>
        <dbReference type="ARBA" id="ARBA00004123"/>
    </source>
</evidence>
<feature type="domain" description="C2H2-type" evidence="16">
    <location>
        <begin position="231"/>
        <end position="258"/>
    </location>
</feature>
<feature type="domain" description="C2H2-type" evidence="16">
    <location>
        <begin position="315"/>
        <end position="342"/>
    </location>
</feature>
<dbReference type="PANTHER" id="PTHR23226">
    <property type="entry name" value="ZINC FINGER AND SCAN DOMAIN-CONTAINING"/>
    <property type="match status" value="1"/>
</dbReference>
<feature type="domain" description="C2H2-type" evidence="16">
    <location>
        <begin position="203"/>
        <end position="230"/>
    </location>
</feature>
<sequence>MWLQKDIFRRLPFFFLVGIVCDCALIISVPSCWESPQSPFPGSDLGFLPAGGGAGSRSEEQPQGEGAGTPQQRTASPPWRLGERAVQRPKERISPRKWQRGAQQAPEPGRPATRGNPYPRPMSEQSCKGKRGWERPQRSVPLGQKPKGCADSRESFRGQSHDTSPQRVQVEENPHRGRACGNGNGPVTGLTAQQTVHIAGKPRQCRESRKSFTHQGKLIRHERIHMGVRSYHCGECGKNFSQRHNLTAHQRIHTGERPYPCRECGKRFSQRQQLAAHQRTHTGERPYPCKECGKCFSRRDNLTDHQRTHTGERPFLCKECGKHFSHQNNLTAHQRTHTGERPYPCKECGKCFSYRQVLATHQQTHMGERRYSCRDCGKRFIRRRHLTAHQRTHTGV</sequence>
<keyword evidence="18" id="KW-1185">Reference proteome</keyword>
<reference evidence="17" key="1">
    <citation type="submission" date="2025-08" db="UniProtKB">
        <authorList>
            <consortium name="Ensembl"/>
        </authorList>
    </citation>
    <scope>IDENTIFICATION</scope>
</reference>
<feature type="transmembrane region" description="Helical" evidence="15">
    <location>
        <begin position="12"/>
        <end position="31"/>
    </location>
</feature>
<reference evidence="17" key="2">
    <citation type="submission" date="2025-09" db="UniProtKB">
        <authorList>
            <consortium name="Ensembl"/>
        </authorList>
    </citation>
    <scope>IDENTIFICATION</scope>
</reference>
<dbReference type="Ensembl" id="ENSSPUT00000008074.1">
    <property type="protein sequence ID" value="ENSSPUP00000007580.1"/>
    <property type="gene ID" value="ENSSPUG00000005862.1"/>
</dbReference>
<dbReference type="GO" id="GO:0000978">
    <property type="term" value="F:RNA polymerase II cis-regulatory region sequence-specific DNA binding"/>
    <property type="evidence" value="ECO:0007669"/>
    <property type="project" value="TreeGrafter"/>
</dbReference>
<keyword evidence="5" id="KW-0677">Repeat</keyword>
<evidence type="ECO:0000256" key="11">
    <source>
        <dbReference type="ARBA" id="ARBA00023163"/>
    </source>
</evidence>
<dbReference type="Proteomes" id="UP000694392">
    <property type="component" value="Unplaced"/>
</dbReference>
<dbReference type="GO" id="GO:0005634">
    <property type="term" value="C:nucleus"/>
    <property type="evidence" value="ECO:0007669"/>
    <property type="project" value="UniProtKB-SubCell"/>
</dbReference>
<dbReference type="Pfam" id="PF00096">
    <property type="entry name" value="zf-C2H2"/>
    <property type="match status" value="6"/>
</dbReference>
<keyword evidence="15" id="KW-0472">Membrane</keyword>
<feature type="domain" description="C2H2-type" evidence="16">
    <location>
        <begin position="343"/>
        <end position="370"/>
    </location>
</feature>
<evidence type="ECO:0000256" key="4">
    <source>
        <dbReference type="ARBA" id="ARBA00022723"/>
    </source>
</evidence>
<feature type="region of interest" description="Disordered" evidence="14">
    <location>
        <begin position="43"/>
        <end position="189"/>
    </location>
</feature>
<evidence type="ECO:0000256" key="10">
    <source>
        <dbReference type="ARBA" id="ARBA00023125"/>
    </source>
</evidence>
<evidence type="ECO:0000256" key="14">
    <source>
        <dbReference type="SAM" id="MobiDB-lite"/>
    </source>
</evidence>
<dbReference type="GeneTree" id="ENSGT00950000183169"/>
<keyword evidence="10" id="KW-0238">DNA-binding</keyword>
<evidence type="ECO:0000259" key="16">
    <source>
        <dbReference type="PROSITE" id="PS50157"/>
    </source>
</evidence>
<evidence type="ECO:0000256" key="2">
    <source>
        <dbReference type="ARBA" id="ARBA00006991"/>
    </source>
</evidence>
<organism evidence="17 18">
    <name type="scientific">Sphenodon punctatus</name>
    <name type="common">Tuatara</name>
    <name type="synonym">Hatteria punctata</name>
    <dbReference type="NCBI Taxonomy" id="8508"/>
    <lineage>
        <taxon>Eukaryota</taxon>
        <taxon>Metazoa</taxon>
        <taxon>Chordata</taxon>
        <taxon>Craniata</taxon>
        <taxon>Vertebrata</taxon>
        <taxon>Euteleostomi</taxon>
        <taxon>Lepidosauria</taxon>
        <taxon>Sphenodontia</taxon>
        <taxon>Sphenodontidae</taxon>
        <taxon>Sphenodon</taxon>
    </lineage>
</organism>
<feature type="compositionally biased region" description="Basic and acidic residues" evidence="14">
    <location>
        <begin position="81"/>
        <end position="94"/>
    </location>
</feature>
<dbReference type="FunFam" id="3.30.160.60:FF:000690">
    <property type="entry name" value="Zinc finger protein 354C"/>
    <property type="match status" value="1"/>
</dbReference>
<dbReference type="SUPFAM" id="SSF57667">
    <property type="entry name" value="beta-beta-alpha zinc fingers"/>
    <property type="match status" value="4"/>
</dbReference>
<protein>
    <recommendedName>
        <fullName evidence="16">C2H2-type domain-containing protein</fullName>
    </recommendedName>
</protein>
<keyword evidence="4" id="KW-0479">Metal-binding</keyword>
<keyword evidence="7" id="KW-0862">Zinc</keyword>
<dbReference type="FunFam" id="3.30.160.60:FF:001343">
    <property type="entry name" value="Zinc finger protein 568"/>
    <property type="match status" value="1"/>
</dbReference>
<comment type="similarity">
    <text evidence="2">Belongs to the krueppel C2H2-type zinc-finger protein family.</text>
</comment>
<evidence type="ECO:0000256" key="13">
    <source>
        <dbReference type="PROSITE-ProRule" id="PRU00042"/>
    </source>
</evidence>
<feature type="domain" description="C2H2-type" evidence="16">
    <location>
        <begin position="287"/>
        <end position="314"/>
    </location>
</feature>
<evidence type="ECO:0000256" key="7">
    <source>
        <dbReference type="ARBA" id="ARBA00022833"/>
    </source>
</evidence>
<dbReference type="SMART" id="SM00355">
    <property type="entry name" value="ZnF_C2H2"/>
    <property type="match status" value="7"/>
</dbReference>
<keyword evidence="9" id="KW-0805">Transcription regulation</keyword>
<dbReference type="AlphaFoldDB" id="A0A8D0GKV1"/>
<keyword evidence="15" id="KW-0812">Transmembrane</keyword>
<evidence type="ECO:0000256" key="9">
    <source>
        <dbReference type="ARBA" id="ARBA00023015"/>
    </source>
</evidence>
<dbReference type="Gene3D" id="3.30.160.60">
    <property type="entry name" value="Classic Zinc Finger"/>
    <property type="match status" value="7"/>
</dbReference>
<keyword evidence="6 13" id="KW-0863">Zinc-finger</keyword>
<accession>A0A8D0GKV1</accession>
<evidence type="ECO:0000256" key="12">
    <source>
        <dbReference type="ARBA" id="ARBA00023242"/>
    </source>
</evidence>
<evidence type="ECO:0000256" key="8">
    <source>
        <dbReference type="ARBA" id="ARBA00022843"/>
    </source>
</evidence>
<evidence type="ECO:0000256" key="6">
    <source>
        <dbReference type="ARBA" id="ARBA00022771"/>
    </source>
</evidence>
<dbReference type="PROSITE" id="PS00028">
    <property type="entry name" value="ZINC_FINGER_C2H2_1"/>
    <property type="match status" value="6"/>
</dbReference>
<evidence type="ECO:0000256" key="3">
    <source>
        <dbReference type="ARBA" id="ARBA00022499"/>
    </source>
</evidence>
<keyword evidence="11" id="KW-0804">Transcription</keyword>
<proteinExistence type="inferred from homology"/>
<name>A0A8D0GKV1_SPHPU</name>
<dbReference type="FunFam" id="3.30.160.60:FF:002343">
    <property type="entry name" value="Zinc finger protein 33A"/>
    <property type="match status" value="1"/>
</dbReference>
<feature type="domain" description="C2H2-type" evidence="16">
    <location>
        <begin position="259"/>
        <end position="286"/>
    </location>
</feature>
<dbReference type="InterPro" id="IPR013087">
    <property type="entry name" value="Znf_C2H2_type"/>
</dbReference>
<dbReference type="PANTHER" id="PTHR23226:SF416">
    <property type="entry name" value="FI01424P"/>
    <property type="match status" value="1"/>
</dbReference>
<dbReference type="InterPro" id="IPR036236">
    <property type="entry name" value="Znf_C2H2_sf"/>
</dbReference>
<keyword evidence="15" id="KW-1133">Transmembrane helix</keyword>
<evidence type="ECO:0000256" key="5">
    <source>
        <dbReference type="ARBA" id="ARBA00022737"/>
    </source>
</evidence>
<feature type="compositionally biased region" description="Basic and acidic residues" evidence="14">
    <location>
        <begin position="148"/>
        <end position="160"/>
    </location>
</feature>
<evidence type="ECO:0000313" key="17">
    <source>
        <dbReference type="Ensembl" id="ENSSPUP00000007580.1"/>
    </source>
</evidence>
<dbReference type="GO" id="GO:0000981">
    <property type="term" value="F:DNA-binding transcription factor activity, RNA polymerase II-specific"/>
    <property type="evidence" value="ECO:0007669"/>
    <property type="project" value="TreeGrafter"/>
</dbReference>
<feature type="domain" description="C2H2-type" evidence="16">
    <location>
        <begin position="371"/>
        <end position="396"/>
    </location>
</feature>
<keyword evidence="8" id="KW-0832">Ubl conjugation</keyword>
<keyword evidence="12" id="KW-0539">Nucleus</keyword>
<dbReference type="FunFam" id="3.30.160.60:FF:000617">
    <property type="entry name" value="Zinc finger protein 777"/>
    <property type="match status" value="1"/>
</dbReference>
<evidence type="ECO:0000256" key="15">
    <source>
        <dbReference type="SAM" id="Phobius"/>
    </source>
</evidence>
<dbReference type="GO" id="GO:0008270">
    <property type="term" value="F:zinc ion binding"/>
    <property type="evidence" value="ECO:0007669"/>
    <property type="project" value="UniProtKB-KW"/>
</dbReference>
<keyword evidence="3" id="KW-1017">Isopeptide bond</keyword>
<dbReference type="FunFam" id="3.30.160.60:FF:001498">
    <property type="entry name" value="Zinc finger protein 404"/>
    <property type="match status" value="1"/>
</dbReference>